<proteinExistence type="predicted"/>
<name>A0ABS6Y1C2_9FLAO</name>
<dbReference type="Proteomes" id="UP000812031">
    <property type="component" value="Unassembled WGS sequence"/>
</dbReference>
<comment type="caution">
    <text evidence="1">The sequence shown here is derived from an EMBL/GenBank/DDBJ whole genome shotgun (WGS) entry which is preliminary data.</text>
</comment>
<dbReference type="EMBL" id="JAHWYN010000035">
    <property type="protein sequence ID" value="MBW4362729.1"/>
    <property type="molecule type" value="Genomic_DNA"/>
</dbReference>
<evidence type="ECO:0008006" key="3">
    <source>
        <dbReference type="Google" id="ProtNLM"/>
    </source>
</evidence>
<keyword evidence="2" id="KW-1185">Reference proteome</keyword>
<organism evidence="1 2">
    <name type="scientific">Flavobacterium taihuense</name>
    <dbReference type="NCBI Taxonomy" id="2857508"/>
    <lineage>
        <taxon>Bacteria</taxon>
        <taxon>Pseudomonadati</taxon>
        <taxon>Bacteroidota</taxon>
        <taxon>Flavobacteriia</taxon>
        <taxon>Flavobacteriales</taxon>
        <taxon>Flavobacteriaceae</taxon>
        <taxon>Flavobacterium</taxon>
    </lineage>
</organism>
<accession>A0ABS6Y1C2</accession>
<reference evidence="1 2" key="1">
    <citation type="submission" date="2021-07" db="EMBL/GenBank/DDBJ databases">
        <title>Flavobacterium sp. nov. isolated from sediment on the Taihu Lake.</title>
        <authorList>
            <person name="Qu J.-H."/>
        </authorList>
    </citation>
    <scope>NUCLEOTIDE SEQUENCE [LARGE SCALE GENOMIC DNA]</scope>
    <source>
        <strain evidence="1 2">NAS39</strain>
    </source>
</reference>
<evidence type="ECO:0000313" key="1">
    <source>
        <dbReference type="EMBL" id="MBW4362729.1"/>
    </source>
</evidence>
<evidence type="ECO:0000313" key="2">
    <source>
        <dbReference type="Proteomes" id="UP000812031"/>
    </source>
</evidence>
<sequence>MIKISHSDIDKIVNDYSKEIYKEFIKKKKNIFEVIDILGNNNDINMQVIGKVKEYTVALKLLLNVKKLEVPKKIGDKKETEILIFNLKKNRVGIDLRSKCRKEKRYNQIKNQLNNIFKHILIDLFSAKPIDLKTKNEEFKNENLDTNIYNFFFDYQNYYDILNKFIGKELGIICCPYCNRNYISFIHDNKSKRIIGPTYDHFFHKSKYKFISLSFYNLIPSCYVCNSNLKNQVNFDLLTHLHPHIDEFGDNAVFDYDLSLINNINGKRKIFQPTIRLKAKIKEEDKLKLFGREKDIKGEVTGSIKVFKLKEIYQTHYDTVEEIHEKFDKNSPHYIKSIQDNLKRLGVAEDEFYRFHFNNYFYSGDFHKRPLAKLTKDIYNKMKQIQP</sequence>
<gene>
    <name evidence="1" type="ORF">KZH69_19795</name>
</gene>
<protein>
    <recommendedName>
        <fullName evidence="3">HNH endonuclease</fullName>
    </recommendedName>
</protein>
<dbReference type="RefSeq" id="WP_219319201.1">
    <property type="nucleotide sequence ID" value="NZ_JAHWYN010000035.1"/>
</dbReference>